<proteinExistence type="predicted"/>
<gene>
    <name evidence="2" type="ORF">VE01_07044</name>
</gene>
<dbReference type="SUPFAM" id="SSF51735">
    <property type="entry name" value="NAD(P)-binding Rossmann-fold domains"/>
    <property type="match status" value="1"/>
</dbReference>
<dbReference type="InterPro" id="IPR052228">
    <property type="entry name" value="Sec_Metab_Biosynth_Oxidored"/>
</dbReference>
<dbReference type="PANTHER" id="PTHR47534:SF3">
    <property type="entry name" value="ALCOHOL DEHYDROGENASE-LIKE C-TERMINAL DOMAIN-CONTAINING PROTEIN"/>
    <property type="match status" value="1"/>
</dbReference>
<dbReference type="InterPro" id="IPR036291">
    <property type="entry name" value="NAD(P)-bd_dom_sf"/>
</dbReference>
<evidence type="ECO:0000313" key="2">
    <source>
        <dbReference type="EMBL" id="OBT94090.1"/>
    </source>
</evidence>
<name>A0A1B8GE30_9PEZI</name>
<keyword evidence="1" id="KW-0560">Oxidoreductase</keyword>
<reference evidence="2 3" key="1">
    <citation type="submission" date="2016-03" db="EMBL/GenBank/DDBJ databases">
        <title>Comparative genomics of Pseudogymnoascus destructans, the fungus causing white-nose syndrome of bats.</title>
        <authorList>
            <person name="Palmer J.M."/>
            <person name="Drees K.P."/>
            <person name="Foster J.T."/>
            <person name="Lindner D.L."/>
        </authorList>
    </citation>
    <scope>NUCLEOTIDE SEQUENCE [LARGE SCALE GENOMIC DNA]</scope>
    <source>
        <strain evidence="2 3">UAMH 10579</strain>
    </source>
</reference>
<evidence type="ECO:0000256" key="1">
    <source>
        <dbReference type="ARBA" id="ARBA00023002"/>
    </source>
</evidence>
<protein>
    <recommendedName>
        <fullName evidence="4">NAD(P)-binding protein</fullName>
    </recommendedName>
</protein>
<sequence>MVSYKEIRASNALLNDATTPRVAVFAGGTSGIGQLTVRALVSTGASVRIHLIGRKSSEERSRIFIQELNAINPKAEIIWVEGEISLLSETKRVCEIIKSKESRIDLLFLTTGYAPFGARNETAEGIEITQSLIYYSRILFIQHLLPLLRLSEAPKIVSVQGGGMERTTVDLEDMDLKKPGNFGLVNTHVQYVAMLSTTMEKLAAENQGVTFIHSCPGWVNTGNVNRGLDASLTIKSWLVWLFLEPLIGLFSFSDEESGQRYLFQSTSAAFGGRGVPWKGKAGVNSQMKTGEDGLFLVTSKCDTTPNAKVMPVLREKAQGKVWEHTQKVLGPYL</sequence>
<dbReference type="Gene3D" id="3.40.50.720">
    <property type="entry name" value="NAD(P)-binding Rossmann-like Domain"/>
    <property type="match status" value="1"/>
</dbReference>
<dbReference type="RefSeq" id="XP_018127823.1">
    <property type="nucleotide sequence ID" value="XM_018276480.2"/>
</dbReference>
<accession>A0A1B8GE30</accession>
<evidence type="ECO:0008006" key="4">
    <source>
        <dbReference type="Google" id="ProtNLM"/>
    </source>
</evidence>
<dbReference type="STRING" id="342668.A0A1B8GE30"/>
<keyword evidence="3" id="KW-1185">Reference proteome</keyword>
<evidence type="ECO:0000313" key="3">
    <source>
        <dbReference type="Proteomes" id="UP000091956"/>
    </source>
</evidence>
<dbReference type="GeneID" id="28840430"/>
<dbReference type="AlphaFoldDB" id="A0A1B8GE30"/>
<dbReference type="Pfam" id="PF00106">
    <property type="entry name" value="adh_short"/>
    <property type="match status" value="1"/>
</dbReference>
<reference evidence="3" key="2">
    <citation type="journal article" date="2018" name="Nat. Commun.">
        <title>Extreme sensitivity to ultraviolet light in the fungal pathogen causing white-nose syndrome of bats.</title>
        <authorList>
            <person name="Palmer J.M."/>
            <person name="Drees K.P."/>
            <person name="Foster J.T."/>
            <person name="Lindner D.L."/>
        </authorList>
    </citation>
    <scope>NUCLEOTIDE SEQUENCE [LARGE SCALE GENOMIC DNA]</scope>
    <source>
        <strain evidence="3">UAMH 10579</strain>
    </source>
</reference>
<dbReference type="GO" id="GO:0016491">
    <property type="term" value="F:oxidoreductase activity"/>
    <property type="evidence" value="ECO:0007669"/>
    <property type="project" value="UniProtKB-KW"/>
</dbReference>
<dbReference type="InterPro" id="IPR002347">
    <property type="entry name" value="SDR_fam"/>
</dbReference>
<dbReference type="EMBL" id="KV460246">
    <property type="protein sequence ID" value="OBT94090.1"/>
    <property type="molecule type" value="Genomic_DNA"/>
</dbReference>
<dbReference type="OrthoDB" id="2898509at2759"/>
<dbReference type="PANTHER" id="PTHR47534">
    <property type="entry name" value="YALI0E05731P"/>
    <property type="match status" value="1"/>
</dbReference>
<organism evidence="2 3">
    <name type="scientific">Pseudogymnoascus verrucosus</name>
    <dbReference type="NCBI Taxonomy" id="342668"/>
    <lineage>
        <taxon>Eukaryota</taxon>
        <taxon>Fungi</taxon>
        <taxon>Dikarya</taxon>
        <taxon>Ascomycota</taxon>
        <taxon>Pezizomycotina</taxon>
        <taxon>Leotiomycetes</taxon>
        <taxon>Thelebolales</taxon>
        <taxon>Thelebolaceae</taxon>
        <taxon>Pseudogymnoascus</taxon>
    </lineage>
</organism>
<dbReference type="Proteomes" id="UP000091956">
    <property type="component" value="Unassembled WGS sequence"/>
</dbReference>